<evidence type="ECO:0000256" key="1">
    <source>
        <dbReference type="SAM" id="MobiDB-lite"/>
    </source>
</evidence>
<proteinExistence type="predicted"/>
<organism evidence="2 3">
    <name type="scientific">Luteolibacter soli</name>
    <dbReference type="NCBI Taxonomy" id="3135280"/>
    <lineage>
        <taxon>Bacteria</taxon>
        <taxon>Pseudomonadati</taxon>
        <taxon>Verrucomicrobiota</taxon>
        <taxon>Verrucomicrobiia</taxon>
        <taxon>Verrucomicrobiales</taxon>
        <taxon>Verrucomicrobiaceae</taxon>
        <taxon>Luteolibacter</taxon>
    </lineage>
</organism>
<dbReference type="RefSeq" id="WP_341405203.1">
    <property type="nucleotide sequence ID" value="NZ_JBBUKT010000005.1"/>
</dbReference>
<protein>
    <submittedName>
        <fullName evidence="2">DVUA0089 family protein</fullName>
    </submittedName>
</protein>
<dbReference type="NCBIfam" id="NF038127">
    <property type="entry name" value="FDP_fam"/>
    <property type="match status" value="1"/>
</dbReference>
<reference evidence="2 3" key="1">
    <citation type="submission" date="2024-04" db="EMBL/GenBank/DDBJ databases">
        <title>Luteolibacter sp. isolated from soil.</title>
        <authorList>
            <person name="An J."/>
        </authorList>
    </citation>
    <scope>NUCLEOTIDE SEQUENCE [LARGE SCALE GENOMIC DNA]</scope>
    <source>
        <strain evidence="2 3">Y139</strain>
    </source>
</reference>
<sequence length="667" mass="71735">MIPIVWKIPVLAAGCLLLGIADSRAEILTFDELELNYGNLFPGLYGFDFENIGYVSPVEYTPEGYTHGHWNVIYNGFGLPAHITRSQHPFTITRLLLGSAFRENLHVVFTGTRANGEEVTKAFDVENTGGKRVQLDFTDIIALRISSTDGVGPHPEEGLYQCWMDEIEYTASDRLAVRTAQWSPDLGGAIATITTGNSPLPADKTLQACWAGDEGLIPSPVIAQWSLTAGLTGEHTVHLPGPAIGPPPAGANRICFRITEAENPYFLHDPVLTIPPEKAASVSAYSRAIIIAALRRAGEDTAEITATSRTPHQQAQAIFDLITGPFDPITMAKAGATTIIDYARHLYDANGDQLIDVYLAGIEAGKSATTIIADIEARITTLKVADPTAFRHTSDPTQLQLIDIAYTGIANPLRLHAATSTLADPRITHRLDRSTQPIERTFHLEIPQPGSTPPPSIIAPSASAPPTAVPSNSTPPALTPATLLIPGNGIDFALATGTVSTGHIIHAIDLLRPGVLSAGLTATSVHTGTGDTVLHLFDSAGTLLETNDDTDPFSSTFHSELTAIPLSHPGRYYLAVTTFGNQPLLNAQNQITTWQDDGTSDIDFELIAKLTPIDPAITSTNGQAIIEWHHPGEFQESTDLQNWTPIPAARSPFIIDPQGQHFYRLSD</sequence>
<comment type="caution">
    <text evidence="2">The sequence shown here is derived from an EMBL/GenBank/DDBJ whole genome shotgun (WGS) entry which is preliminary data.</text>
</comment>
<evidence type="ECO:0000313" key="2">
    <source>
        <dbReference type="EMBL" id="MEK7951581.1"/>
    </source>
</evidence>
<name>A0ABU9AV00_9BACT</name>
<gene>
    <name evidence="2" type="ORF">WKV53_13780</name>
</gene>
<dbReference type="Proteomes" id="UP001371305">
    <property type="component" value="Unassembled WGS sequence"/>
</dbReference>
<feature type="compositionally biased region" description="Low complexity" evidence="1">
    <location>
        <begin position="458"/>
        <end position="475"/>
    </location>
</feature>
<accession>A0ABU9AV00</accession>
<dbReference type="Gene3D" id="2.60.120.380">
    <property type="match status" value="1"/>
</dbReference>
<dbReference type="EMBL" id="JBBUKT010000005">
    <property type="protein sequence ID" value="MEK7951581.1"/>
    <property type="molecule type" value="Genomic_DNA"/>
</dbReference>
<feature type="region of interest" description="Disordered" evidence="1">
    <location>
        <begin position="446"/>
        <end position="475"/>
    </location>
</feature>
<evidence type="ECO:0000313" key="3">
    <source>
        <dbReference type="Proteomes" id="UP001371305"/>
    </source>
</evidence>
<keyword evidence="3" id="KW-1185">Reference proteome</keyword>